<keyword evidence="2" id="KW-1185">Reference proteome</keyword>
<dbReference type="EMBL" id="JAUKNN010000015">
    <property type="protein sequence ID" value="MDN8669252.1"/>
    <property type="molecule type" value="Genomic_DNA"/>
</dbReference>
<comment type="caution">
    <text evidence="1">The sequence shown here is derived from an EMBL/GenBank/DDBJ whole genome shotgun (WGS) entry which is preliminary data.</text>
</comment>
<name>A0ABT8QBH7_9GAMM</name>
<proteinExistence type="predicted"/>
<protein>
    <submittedName>
        <fullName evidence="1">Uncharacterized protein</fullName>
    </submittedName>
</protein>
<evidence type="ECO:0000313" key="2">
    <source>
        <dbReference type="Proteomes" id="UP001174315"/>
    </source>
</evidence>
<evidence type="ECO:0000313" key="1">
    <source>
        <dbReference type="EMBL" id="MDN8669252.1"/>
    </source>
</evidence>
<reference evidence="1" key="1">
    <citation type="submission" date="2023-07" db="EMBL/GenBank/DDBJ databases">
        <title>Stenotrophomonas isolates from soil.</title>
        <authorList>
            <person name="Sharma V."/>
            <person name="Zur-Pinska J."/>
            <person name="Hay A.G."/>
        </authorList>
    </citation>
    <scope>NUCLEOTIDE SEQUENCE</scope>
    <source>
        <strain evidence="1">C2</strain>
    </source>
</reference>
<organism evidence="1 2">
    <name type="scientific">Stenotrophomonas indicatrix</name>
    <dbReference type="NCBI Taxonomy" id="2045451"/>
    <lineage>
        <taxon>Bacteria</taxon>
        <taxon>Pseudomonadati</taxon>
        <taxon>Pseudomonadota</taxon>
        <taxon>Gammaproteobacteria</taxon>
        <taxon>Lysobacterales</taxon>
        <taxon>Lysobacteraceae</taxon>
        <taxon>Stenotrophomonas</taxon>
    </lineage>
</organism>
<dbReference type="Proteomes" id="UP001174315">
    <property type="component" value="Unassembled WGS sequence"/>
</dbReference>
<sequence>MAAVLSLPAASTAPPPPHAGFALDTEREYVPMVGDSLVSLVGELDGEPTSGAAIDRVLTTLEERLKRTSCRPAEPGDAQSQPRGITCSAPDVESIFPYYAALRRATTPAEHERRGRRFLDAYARLLEDAPDTALTRPREDEAVDGLLHVLFPLQAWDEKLNIPRHDVHFPFVPVCNLVAARVAHCPGADQLLNRIRQAGDESEQRAFCIKEFSRRPLEQEGECIEKTTASP</sequence>
<accession>A0ABT8QBH7</accession>
<gene>
    <name evidence="1" type="ORF">Q0S36_07930</name>
</gene>